<dbReference type="RefSeq" id="WP_229346412.1">
    <property type="nucleotide sequence ID" value="NZ_JAJFAT010000015.1"/>
</dbReference>
<dbReference type="SUPFAM" id="SSF100950">
    <property type="entry name" value="NagB/RpiA/CoA transferase-like"/>
    <property type="match status" value="1"/>
</dbReference>
<dbReference type="InterPro" id="IPR018356">
    <property type="entry name" value="Tscrpt_reg_HTH_DeoR_CS"/>
</dbReference>
<dbReference type="AlphaFoldDB" id="A0AAW4X1L8"/>
<dbReference type="PRINTS" id="PR00037">
    <property type="entry name" value="HTHLACR"/>
</dbReference>
<dbReference type="Proteomes" id="UP001199296">
    <property type="component" value="Unassembled WGS sequence"/>
</dbReference>
<organism evidence="5 6">
    <name type="scientific">Halanaerobium polyolivorans</name>
    <dbReference type="NCBI Taxonomy" id="2886943"/>
    <lineage>
        <taxon>Bacteria</taxon>
        <taxon>Bacillati</taxon>
        <taxon>Bacillota</taxon>
        <taxon>Clostridia</taxon>
        <taxon>Halanaerobiales</taxon>
        <taxon>Halanaerobiaceae</taxon>
        <taxon>Halanaerobium</taxon>
    </lineage>
</organism>
<evidence type="ECO:0000256" key="2">
    <source>
        <dbReference type="ARBA" id="ARBA00023125"/>
    </source>
</evidence>
<keyword evidence="2 5" id="KW-0238">DNA-binding</keyword>
<keyword evidence="6" id="KW-1185">Reference proteome</keyword>
<feature type="domain" description="HTH deoR-type" evidence="4">
    <location>
        <begin position="3"/>
        <end position="58"/>
    </location>
</feature>
<dbReference type="PROSITE" id="PS00894">
    <property type="entry name" value="HTH_DEOR_1"/>
    <property type="match status" value="1"/>
</dbReference>
<dbReference type="SMART" id="SM01134">
    <property type="entry name" value="DeoRC"/>
    <property type="match status" value="1"/>
</dbReference>
<sequence length="256" mass="28565">MLKEKRLLKIINKLNNKKSTTIKKLAESFEVSDSTIRRDLNELEAKGYVKRTHGGAILKDKFDDEYNFIKKTNENKAEKKAIAKQAASLINDGEIIAINSSTLTYLMAKELAAANLKIISNSIDVINELSGIKKYDITVLGGDYVHLARTIEGPITEKQIRAMHFDKAFLGVNGIDSSLGLSTASSIEALSKKAMIDCSEQSFILSESRKFDKASFYKVADFNEIDAIITDQNLSEEKFAKYSQHSKIIKTKNEGE</sequence>
<keyword evidence="1" id="KW-0805">Transcription regulation</keyword>
<dbReference type="GO" id="GO:0003700">
    <property type="term" value="F:DNA-binding transcription factor activity"/>
    <property type="evidence" value="ECO:0007669"/>
    <property type="project" value="InterPro"/>
</dbReference>
<reference evidence="5 6" key="1">
    <citation type="submission" date="2021-10" db="EMBL/GenBank/DDBJ databases">
        <authorList>
            <person name="Grouzdev D.S."/>
            <person name="Pantiukh K.S."/>
            <person name="Krutkina M.S."/>
        </authorList>
    </citation>
    <scope>NUCLEOTIDE SEQUENCE [LARGE SCALE GENOMIC DNA]</scope>
    <source>
        <strain evidence="5 6">Z-7514</strain>
    </source>
</reference>
<dbReference type="InterPro" id="IPR036390">
    <property type="entry name" value="WH_DNA-bd_sf"/>
</dbReference>
<accession>A0AAW4X1L8</accession>
<proteinExistence type="predicted"/>
<evidence type="ECO:0000256" key="3">
    <source>
        <dbReference type="ARBA" id="ARBA00023163"/>
    </source>
</evidence>
<dbReference type="InterPro" id="IPR037171">
    <property type="entry name" value="NagB/RpiA_transferase-like"/>
</dbReference>
<name>A0AAW4X1L8_9FIRM</name>
<dbReference type="Gene3D" id="1.10.10.10">
    <property type="entry name" value="Winged helix-like DNA-binding domain superfamily/Winged helix DNA-binding domain"/>
    <property type="match status" value="1"/>
</dbReference>
<dbReference type="PROSITE" id="PS51000">
    <property type="entry name" value="HTH_DEOR_2"/>
    <property type="match status" value="1"/>
</dbReference>
<dbReference type="PANTHER" id="PTHR30363">
    <property type="entry name" value="HTH-TYPE TRANSCRIPTIONAL REGULATOR SRLR-RELATED"/>
    <property type="match status" value="1"/>
</dbReference>
<dbReference type="InterPro" id="IPR036388">
    <property type="entry name" value="WH-like_DNA-bd_sf"/>
</dbReference>
<dbReference type="SMART" id="SM00420">
    <property type="entry name" value="HTH_DEOR"/>
    <property type="match status" value="1"/>
</dbReference>
<dbReference type="Pfam" id="PF08220">
    <property type="entry name" value="HTH_DeoR"/>
    <property type="match status" value="1"/>
</dbReference>
<gene>
    <name evidence="5" type="ORF">LJ207_10285</name>
</gene>
<keyword evidence="3" id="KW-0804">Transcription</keyword>
<dbReference type="PANTHER" id="PTHR30363:SF44">
    <property type="entry name" value="AGA OPERON TRANSCRIPTIONAL REPRESSOR-RELATED"/>
    <property type="match status" value="1"/>
</dbReference>
<evidence type="ECO:0000259" key="4">
    <source>
        <dbReference type="PROSITE" id="PS51000"/>
    </source>
</evidence>
<evidence type="ECO:0000256" key="1">
    <source>
        <dbReference type="ARBA" id="ARBA00023015"/>
    </source>
</evidence>
<dbReference type="InterPro" id="IPR050313">
    <property type="entry name" value="Carb_Metab_HTH_regulators"/>
</dbReference>
<evidence type="ECO:0000313" key="5">
    <source>
        <dbReference type="EMBL" id="MCC3145711.1"/>
    </source>
</evidence>
<dbReference type="InterPro" id="IPR001034">
    <property type="entry name" value="DeoR_HTH"/>
</dbReference>
<dbReference type="SUPFAM" id="SSF46785">
    <property type="entry name" value="Winged helix' DNA-binding domain"/>
    <property type="match status" value="1"/>
</dbReference>
<dbReference type="EMBL" id="JAJFAT010000015">
    <property type="protein sequence ID" value="MCC3145711.1"/>
    <property type="molecule type" value="Genomic_DNA"/>
</dbReference>
<dbReference type="GO" id="GO:0003677">
    <property type="term" value="F:DNA binding"/>
    <property type="evidence" value="ECO:0007669"/>
    <property type="project" value="UniProtKB-KW"/>
</dbReference>
<dbReference type="Gene3D" id="3.40.50.1360">
    <property type="match status" value="1"/>
</dbReference>
<evidence type="ECO:0000313" key="6">
    <source>
        <dbReference type="Proteomes" id="UP001199296"/>
    </source>
</evidence>
<dbReference type="InterPro" id="IPR014036">
    <property type="entry name" value="DeoR-like_C"/>
</dbReference>
<dbReference type="Pfam" id="PF00455">
    <property type="entry name" value="DeoRC"/>
    <property type="match status" value="1"/>
</dbReference>
<comment type="caution">
    <text evidence="5">The sequence shown here is derived from an EMBL/GenBank/DDBJ whole genome shotgun (WGS) entry which is preliminary data.</text>
</comment>
<protein>
    <submittedName>
        <fullName evidence="5">DeoR/GlpR family DNA-binding transcription regulator</fullName>
    </submittedName>
</protein>